<dbReference type="Pfam" id="PF23359">
    <property type="entry name" value="Lsr2_DNA-bd"/>
    <property type="match status" value="1"/>
</dbReference>
<dbReference type="InterPro" id="IPR001357">
    <property type="entry name" value="BRCT_dom"/>
</dbReference>
<dbReference type="Gene3D" id="3.30.420.10">
    <property type="entry name" value="Ribonuclease H-like superfamily/Ribonuclease H"/>
    <property type="match status" value="1"/>
</dbReference>
<dbReference type="AlphaFoldDB" id="A0A849K5T0"/>
<evidence type="ECO:0000256" key="1">
    <source>
        <dbReference type="ARBA" id="ARBA00022722"/>
    </source>
</evidence>
<dbReference type="Proteomes" id="UP000557204">
    <property type="component" value="Unassembled WGS sequence"/>
</dbReference>
<dbReference type="InterPro" id="IPR029024">
    <property type="entry name" value="TerB-like"/>
</dbReference>
<dbReference type="SUPFAM" id="SSF158682">
    <property type="entry name" value="TerB-like"/>
    <property type="match status" value="1"/>
</dbReference>
<comment type="caution">
    <text evidence="7">The sequence shown here is derived from an EMBL/GenBank/DDBJ whole genome shotgun (WGS) entry which is preliminary data.</text>
</comment>
<dbReference type="CDD" id="cd06127">
    <property type="entry name" value="DEDDh"/>
    <property type="match status" value="1"/>
</dbReference>
<dbReference type="SUPFAM" id="SSF52113">
    <property type="entry name" value="BRCT domain"/>
    <property type="match status" value="1"/>
</dbReference>
<sequence>MLAGTVDADPVAGRCGALVGLFGRIFKTTKSTPHSAAPWDPGDEQSSEPVFAVIDIETTGLSPRQDRIVELAVVRLDHRGSIVDEWSTRFNPEGPVGATHIHGITEADVARAPLFREQSHALAGLLRSTTVVAHNARFDLAFLRAEYERSGWDLPLVPAYCTLQGSHHYLPWLERRRLADCCAATGVRLDRAHSALGDARATGHLMNRYLSMPHVPVHPDLSQVRTDARDVIWPDGPTRRPRTTPLERRPNTVGAQLRRTTPRRQRQGPLVGQLTNLGLTELLDDGAPEGTLPYLELLLEVLEDGVMTEEEAGALADLIEAYELGSDEVASAHHAFVTALAHRALDDGHVSRDERAELSTIAEILDVEPMTLRRIISHADEARAARLSADLRPLPDDWSLGEPLRVGDKVVFTGCDEVQRNALEKRAEELGVRVMGKVSRTTVMLVTDGTFAGGKAAKASELGTRTVHPDQFDVLLTYLQPKSTTGESDDTTGSTSAASPTRTDHSPAAIRRWARQQGYEVSDRGRVPRSLIEAHARARADQD</sequence>
<dbReference type="Pfam" id="PF00929">
    <property type="entry name" value="RNase_T"/>
    <property type="match status" value="1"/>
</dbReference>
<organism evidence="7 8">
    <name type="scientific">Isoptericola sediminis</name>
    <dbReference type="NCBI Taxonomy" id="2733572"/>
    <lineage>
        <taxon>Bacteria</taxon>
        <taxon>Bacillati</taxon>
        <taxon>Actinomycetota</taxon>
        <taxon>Actinomycetes</taxon>
        <taxon>Micrococcales</taxon>
        <taxon>Promicromonosporaceae</taxon>
        <taxon>Isoptericola</taxon>
    </lineage>
</organism>
<dbReference type="PANTHER" id="PTHR30231">
    <property type="entry name" value="DNA POLYMERASE III SUBUNIT EPSILON"/>
    <property type="match status" value="1"/>
</dbReference>
<dbReference type="PANTHER" id="PTHR30231:SF4">
    <property type="entry name" value="PROTEIN NEN2"/>
    <property type="match status" value="1"/>
</dbReference>
<evidence type="ECO:0000259" key="6">
    <source>
        <dbReference type="SMART" id="SM00479"/>
    </source>
</evidence>
<evidence type="ECO:0000256" key="2">
    <source>
        <dbReference type="ARBA" id="ARBA00022801"/>
    </source>
</evidence>
<dbReference type="InterPro" id="IPR036420">
    <property type="entry name" value="BRCT_dom_sf"/>
</dbReference>
<dbReference type="GO" id="GO:0016746">
    <property type="term" value="F:acyltransferase activity"/>
    <property type="evidence" value="ECO:0007669"/>
    <property type="project" value="InterPro"/>
</dbReference>
<dbReference type="SMART" id="SM00479">
    <property type="entry name" value="EXOIII"/>
    <property type="match status" value="1"/>
</dbReference>
<feature type="compositionally biased region" description="Low complexity" evidence="5">
    <location>
        <begin position="483"/>
        <end position="499"/>
    </location>
</feature>
<dbReference type="InterPro" id="IPR012337">
    <property type="entry name" value="RNaseH-like_sf"/>
</dbReference>
<evidence type="ECO:0000313" key="8">
    <source>
        <dbReference type="Proteomes" id="UP000557204"/>
    </source>
</evidence>
<dbReference type="SUPFAM" id="SSF53098">
    <property type="entry name" value="Ribonuclease H-like"/>
    <property type="match status" value="1"/>
</dbReference>
<dbReference type="GO" id="GO:0005829">
    <property type="term" value="C:cytosol"/>
    <property type="evidence" value="ECO:0007669"/>
    <property type="project" value="TreeGrafter"/>
</dbReference>
<evidence type="ECO:0000256" key="5">
    <source>
        <dbReference type="SAM" id="MobiDB-lite"/>
    </source>
</evidence>
<keyword evidence="4" id="KW-0238">DNA-binding</keyword>
<dbReference type="EMBL" id="JABFAJ010000018">
    <property type="protein sequence ID" value="NNU27780.1"/>
    <property type="molecule type" value="Genomic_DNA"/>
</dbReference>
<dbReference type="InterPro" id="IPR013520">
    <property type="entry name" value="Ribonucl_H"/>
</dbReference>
<gene>
    <name evidence="7" type="ORF">HLI28_09535</name>
</gene>
<evidence type="ECO:0000256" key="3">
    <source>
        <dbReference type="ARBA" id="ARBA00022839"/>
    </source>
</evidence>
<protein>
    <recommendedName>
        <fullName evidence="6">Exonuclease domain-containing protein</fullName>
    </recommendedName>
</protein>
<dbReference type="Pfam" id="PF00533">
    <property type="entry name" value="BRCT"/>
    <property type="match status" value="1"/>
</dbReference>
<dbReference type="InterPro" id="IPR036397">
    <property type="entry name" value="RNaseH_sf"/>
</dbReference>
<name>A0A849K5T0_9MICO</name>
<dbReference type="InterPro" id="IPR036625">
    <property type="entry name" value="E3-bd_dom_sf"/>
</dbReference>
<dbReference type="Gene3D" id="3.40.50.10190">
    <property type="entry name" value="BRCT domain"/>
    <property type="match status" value="1"/>
</dbReference>
<accession>A0A849K5T0</accession>
<dbReference type="GO" id="GO:0003677">
    <property type="term" value="F:DNA binding"/>
    <property type="evidence" value="ECO:0007669"/>
    <property type="project" value="UniProtKB-KW"/>
</dbReference>
<dbReference type="GO" id="GO:0008408">
    <property type="term" value="F:3'-5' exonuclease activity"/>
    <property type="evidence" value="ECO:0007669"/>
    <property type="project" value="TreeGrafter"/>
</dbReference>
<dbReference type="Gene3D" id="4.10.320.10">
    <property type="entry name" value="E3-binding domain"/>
    <property type="match status" value="1"/>
</dbReference>
<evidence type="ECO:0000256" key="4">
    <source>
        <dbReference type="ARBA" id="ARBA00023125"/>
    </source>
</evidence>
<dbReference type="InterPro" id="IPR055370">
    <property type="entry name" value="Lsr2_DNA-bd"/>
</dbReference>
<feature type="domain" description="Exonuclease" evidence="6">
    <location>
        <begin position="50"/>
        <end position="215"/>
    </location>
</feature>
<reference evidence="7 8" key="1">
    <citation type="submission" date="2020-05" db="EMBL/GenBank/DDBJ databases">
        <title>Genome sequence of Isoptericola sp. JC619 isolated from Chilika lagoon, India.</title>
        <authorList>
            <person name="Kumar D."/>
            <person name="Appam K."/>
            <person name="Gandham S."/>
            <person name="Uppada J."/>
            <person name="Sasikala C."/>
            <person name="Venkata Ramana C."/>
        </authorList>
    </citation>
    <scope>NUCLEOTIDE SEQUENCE [LARGE SCALE GENOMIC DNA]</scope>
    <source>
        <strain evidence="7 8">JC619</strain>
    </source>
</reference>
<evidence type="ECO:0000313" key="7">
    <source>
        <dbReference type="EMBL" id="NNU27780.1"/>
    </source>
</evidence>
<keyword evidence="3" id="KW-0269">Exonuclease</keyword>
<dbReference type="FunFam" id="3.30.420.10:FF:000045">
    <property type="entry name" value="3'-5' exonuclease DinG"/>
    <property type="match status" value="1"/>
</dbReference>
<keyword evidence="1" id="KW-0540">Nuclease</keyword>
<feature type="region of interest" description="Disordered" evidence="5">
    <location>
        <begin position="482"/>
        <end position="509"/>
    </location>
</feature>
<keyword evidence="8" id="KW-1185">Reference proteome</keyword>
<keyword evidence="2" id="KW-0378">Hydrolase</keyword>
<proteinExistence type="predicted"/>
<dbReference type="CDD" id="cd00027">
    <property type="entry name" value="BRCT"/>
    <property type="match status" value="1"/>
</dbReference>
<dbReference type="RefSeq" id="WP_171247292.1">
    <property type="nucleotide sequence ID" value="NZ_JABFAJ010000018.1"/>
</dbReference>